<dbReference type="PIRSF" id="PIRSF005902">
    <property type="entry name" value="DNase_TatD"/>
    <property type="match status" value="1"/>
</dbReference>
<dbReference type="InterPro" id="IPR049677">
    <property type="entry name" value="QatD"/>
</dbReference>
<dbReference type="PROSITE" id="PS01091">
    <property type="entry name" value="TATD_3"/>
    <property type="match status" value="1"/>
</dbReference>
<comment type="caution">
    <text evidence="4">The sequence shown here is derived from an EMBL/GenBank/DDBJ whole genome shotgun (WGS) entry which is preliminary data.</text>
</comment>
<feature type="binding site" evidence="3">
    <location>
        <position position="111"/>
    </location>
    <ligand>
        <name>a divalent metal cation</name>
        <dbReference type="ChEBI" id="CHEBI:60240"/>
        <label>1</label>
    </ligand>
</feature>
<dbReference type="InterPro" id="IPR018228">
    <property type="entry name" value="DNase_TatD-rel_CS"/>
</dbReference>
<dbReference type="PANTHER" id="PTHR46124:SF2">
    <property type="entry name" value="D-AMINOACYL-TRNA DEACYLASE"/>
    <property type="match status" value="1"/>
</dbReference>
<sequence length="271" mass="30544">MRSGDSFRVCKRALFEVIVPMQKSSPLWVDFHCHVDLYSDHEALIAECDRERVATLAVTTTPKAWSRNRELTQRSPYVRVGLGLHPQLVAERAGELPLFEHYLPDARYVGEIGLDAGPRFYSSFEAQERVFERILRACAEQGDKILSIHSVRTAGKVLGHLERALPPERGRVILHWFTGTAAEARRAVEMGYYFSVNEEMLRSPKHRRLVASLPLDRLLTETDGPFVQRDGSPIRPSQVARAVGEIAEIHGLTAEQAAKAILQNLRRLVTA</sequence>
<feature type="binding site" evidence="3">
    <location>
        <position position="149"/>
    </location>
    <ligand>
        <name>a divalent metal cation</name>
        <dbReference type="ChEBI" id="CHEBI:60240"/>
        <label>2</label>
    </ligand>
</feature>
<feature type="binding site" evidence="3">
    <location>
        <position position="34"/>
    </location>
    <ligand>
        <name>a divalent metal cation</name>
        <dbReference type="ChEBI" id="CHEBI:60240"/>
        <label>1</label>
    </ligand>
</feature>
<keyword evidence="3" id="KW-0479">Metal-binding</keyword>
<keyword evidence="2 4" id="KW-0378">Hydrolase</keyword>
<dbReference type="CDD" id="cd01310">
    <property type="entry name" value="TatD_DNAse"/>
    <property type="match status" value="1"/>
</dbReference>
<dbReference type="GO" id="GO:0016788">
    <property type="term" value="F:hydrolase activity, acting on ester bonds"/>
    <property type="evidence" value="ECO:0007669"/>
    <property type="project" value="InterPro"/>
</dbReference>
<dbReference type="NCBIfam" id="NF041926">
    <property type="entry name" value="QatD"/>
    <property type="match status" value="1"/>
</dbReference>
<evidence type="ECO:0000256" key="2">
    <source>
        <dbReference type="ARBA" id="ARBA00022801"/>
    </source>
</evidence>
<dbReference type="Pfam" id="PF01026">
    <property type="entry name" value="TatD_DNase"/>
    <property type="match status" value="1"/>
</dbReference>
<dbReference type="Gene3D" id="3.20.20.140">
    <property type="entry name" value="Metal-dependent hydrolases"/>
    <property type="match status" value="1"/>
</dbReference>
<accession>A0AA42SUM8</accession>
<dbReference type="InterPro" id="IPR032466">
    <property type="entry name" value="Metal_Hydrolase"/>
</dbReference>
<feature type="binding site" evidence="3">
    <location>
        <position position="32"/>
    </location>
    <ligand>
        <name>a divalent metal cation</name>
        <dbReference type="ChEBI" id="CHEBI:60240"/>
        <label>1</label>
    </ligand>
</feature>
<dbReference type="InterPro" id="IPR001130">
    <property type="entry name" value="TatD-like"/>
</dbReference>
<feature type="binding site" evidence="3">
    <location>
        <position position="223"/>
    </location>
    <ligand>
        <name>a divalent metal cation</name>
        <dbReference type="ChEBI" id="CHEBI:60240"/>
        <label>1</label>
    </ligand>
</feature>
<dbReference type="PANTHER" id="PTHR46124">
    <property type="entry name" value="D-AMINOACYL-TRNA DEACYLASE"/>
    <property type="match status" value="1"/>
</dbReference>
<dbReference type="AlphaFoldDB" id="A0AA42SUM8"/>
<evidence type="ECO:0000313" key="5">
    <source>
        <dbReference type="Proteomes" id="UP001158730"/>
    </source>
</evidence>
<dbReference type="EMBL" id="JAOBYN010000032">
    <property type="protein sequence ID" value="MDH1057238.1"/>
    <property type="molecule type" value="Genomic_DNA"/>
</dbReference>
<comment type="similarity">
    <text evidence="1">Belongs to the metallo-dependent hydrolases superfamily. TatD-type hydrolase family.</text>
</comment>
<evidence type="ECO:0000256" key="1">
    <source>
        <dbReference type="ARBA" id="ARBA00009275"/>
    </source>
</evidence>
<proteinExistence type="inferred from homology"/>
<name>A0AA42SUM8_AQUAC</name>
<feature type="binding site" evidence="3">
    <location>
        <position position="175"/>
    </location>
    <ligand>
        <name>a divalent metal cation</name>
        <dbReference type="ChEBI" id="CHEBI:60240"/>
        <label>2</label>
    </ligand>
</feature>
<evidence type="ECO:0000313" key="4">
    <source>
        <dbReference type="EMBL" id="MDH1057238.1"/>
    </source>
</evidence>
<dbReference type="Proteomes" id="UP001158730">
    <property type="component" value="Unassembled WGS sequence"/>
</dbReference>
<protein>
    <submittedName>
        <fullName evidence="4">TatD family hydrolase</fullName>
    </submittedName>
</protein>
<evidence type="ECO:0000256" key="3">
    <source>
        <dbReference type="PIRSR" id="PIRSR005902-1"/>
    </source>
</evidence>
<organism evidence="4 5">
    <name type="scientific">Aquipseudomonas alcaligenes</name>
    <name type="common">Pseudomonas alcaligenes</name>
    <dbReference type="NCBI Taxonomy" id="43263"/>
    <lineage>
        <taxon>Bacteria</taxon>
        <taxon>Pseudomonadati</taxon>
        <taxon>Pseudomonadota</taxon>
        <taxon>Gammaproteobacteria</taxon>
        <taxon>Pseudomonadales</taxon>
        <taxon>Pseudomonadaceae</taxon>
        <taxon>Aquipseudomonas</taxon>
    </lineage>
</organism>
<dbReference type="GO" id="GO:0046872">
    <property type="term" value="F:metal ion binding"/>
    <property type="evidence" value="ECO:0007669"/>
    <property type="project" value="UniProtKB-KW"/>
</dbReference>
<dbReference type="SUPFAM" id="SSF51556">
    <property type="entry name" value="Metallo-dependent hydrolases"/>
    <property type="match status" value="1"/>
</dbReference>
<gene>
    <name evidence="4" type="ORF">N5C05_21070</name>
</gene>
<reference evidence="4" key="1">
    <citation type="submission" date="2022-09" db="EMBL/GenBank/DDBJ databases">
        <title>Intensive care unit water sources are persistently colonized with multi-drug resistant bacteria and are the site of extensive horizontal gene transfer of antibiotic resistance genes.</title>
        <authorList>
            <person name="Diorio-Toth L."/>
        </authorList>
    </citation>
    <scope>NUCLEOTIDE SEQUENCE</scope>
    <source>
        <strain evidence="4">GD03990</strain>
    </source>
</reference>